<dbReference type="EMBL" id="FZNW01000006">
    <property type="protein sequence ID" value="SNR45013.1"/>
    <property type="molecule type" value="Genomic_DNA"/>
</dbReference>
<dbReference type="PROSITE" id="PS51186">
    <property type="entry name" value="GNAT"/>
    <property type="match status" value="1"/>
</dbReference>
<dbReference type="InterPro" id="IPR000182">
    <property type="entry name" value="GNAT_dom"/>
</dbReference>
<dbReference type="AlphaFoldDB" id="A0A238WFF3"/>
<organism evidence="2 3">
    <name type="scientific">Haloechinothrix alba</name>
    <dbReference type="NCBI Taxonomy" id="664784"/>
    <lineage>
        <taxon>Bacteria</taxon>
        <taxon>Bacillati</taxon>
        <taxon>Actinomycetota</taxon>
        <taxon>Actinomycetes</taxon>
        <taxon>Pseudonocardiales</taxon>
        <taxon>Pseudonocardiaceae</taxon>
        <taxon>Haloechinothrix</taxon>
    </lineage>
</organism>
<protein>
    <submittedName>
        <fullName evidence="2">Acetyltransferase (GNAT) family protein</fullName>
    </submittedName>
</protein>
<dbReference type="Gene3D" id="3.40.630.30">
    <property type="match status" value="1"/>
</dbReference>
<keyword evidence="3" id="KW-1185">Reference proteome</keyword>
<proteinExistence type="predicted"/>
<dbReference type="GO" id="GO:0016747">
    <property type="term" value="F:acyltransferase activity, transferring groups other than amino-acyl groups"/>
    <property type="evidence" value="ECO:0007669"/>
    <property type="project" value="InterPro"/>
</dbReference>
<dbReference type="InterPro" id="IPR016181">
    <property type="entry name" value="Acyl_CoA_acyltransferase"/>
</dbReference>
<evidence type="ECO:0000313" key="3">
    <source>
        <dbReference type="Proteomes" id="UP000198348"/>
    </source>
</evidence>
<dbReference type="OrthoDB" id="5243635at2"/>
<dbReference type="Pfam" id="PF00583">
    <property type="entry name" value="Acetyltransf_1"/>
    <property type="match status" value="1"/>
</dbReference>
<evidence type="ECO:0000313" key="2">
    <source>
        <dbReference type="EMBL" id="SNR45013.1"/>
    </source>
</evidence>
<name>A0A238WFF3_9PSEU</name>
<feature type="domain" description="N-acetyltransferase" evidence="1">
    <location>
        <begin position="4"/>
        <end position="179"/>
    </location>
</feature>
<sequence>MARPDVHLARTDDAGEIARIQRYTWRIAYGEIVGEAALASLESEEVEGHWREAIEYPETDVFIATEGTFTVGFAVSGQAPEEDLADPEGRLPDDAGQFGLIATTLVEPRWQRRGHGGRLIAAAARALRSRGADSGVTWVAESDSATLSFFRSIKWNPDGMVRTLDTGERTVREMRLTGTLDLRVS</sequence>
<evidence type="ECO:0000259" key="1">
    <source>
        <dbReference type="PROSITE" id="PS51186"/>
    </source>
</evidence>
<keyword evidence="2" id="KW-0808">Transferase</keyword>
<dbReference type="SUPFAM" id="SSF55729">
    <property type="entry name" value="Acyl-CoA N-acyltransferases (Nat)"/>
    <property type="match status" value="1"/>
</dbReference>
<dbReference type="RefSeq" id="WP_089300685.1">
    <property type="nucleotide sequence ID" value="NZ_FZNW01000006.1"/>
</dbReference>
<dbReference type="Proteomes" id="UP000198348">
    <property type="component" value="Unassembled WGS sequence"/>
</dbReference>
<gene>
    <name evidence="2" type="ORF">SAMN06265360_10697</name>
</gene>
<reference evidence="2 3" key="1">
    <citation type="submission" date="2017-06" db="EMBL/GenBank/DDBJ databases">
        <authorList>
            <person name="Kim H.J."/>
            <person name="Triplett B.A."/>
        </authorList>
    </citation>
    <scope>NUCLEOTIDE SEQUENCE [LARGE SCALE GENOMIC DNA]</scope>
    <source>
        <strain evidence="2 3">DSM 45207</strain>
    </source>
</reference>
<accession>A0A238WFF3</accession>